<dbReference type="GO" id="GO:0044550">
    <property type="term" value="P:secondary metabolite biosynthetic process"/>
    <property type="evidence" value="ECO:0007669"/>
    <property type="project" value="UniProtKB-ARBA"/>
</dbReference>
<evidence type="ECO:0000256" key="6">
    <source>
        <dbReference type="ARBA" id="ARBA00023033"/>
    </source>
</evidence>
<dbReference type="GO" id="GO:0020037">
    <property type="term" value="F:heme binding"/>
    <property type="evidence" value="ECO:0007669"/>
    <property type="project" value="InterPro"/>
</dbReference>
<dbReference type="PANTHER" id="PTHR24305:SF235">
    <property type="entry name" value="CYTOCHROME P450 MONOOXYGENASE APDB-RELATED"/>
    <property type="match status" value="1"/>
</dbReference>
<dbReference type="GO" id="GO:0004497">
    <property type="term" value="F:monooxygenase activity"/>
    <property type="evidence" value="ECO:0007669"/>
    <property type="project" value="UniProtKB-KW"/>
</dbReference>
<evidence type="ECO:0000256" key="1">
    <source>
        <dbReference type="ARBA" id="ARBA00001971"/>
    </source>
</evidence>
<dbReference type="InterPro" id="IPR017972">
    <property type="entry name" value="Cyt_P450_CS"/>
</dbReference>
<dbReference type="InterPro" id="IPR036396">
    <property type="entry name" value="Cyt_P450_sf"/>
</dbReference>
<organism evidence="8 9">
    <name type="scientific">Aspergillus leporis</name>
    <dbReference type="NCBI Taxonomy" id="41062"/>
    <lineage>
        <taxon>Eukaryota</taxon>
        <taxon>Fungi</taxon>
        <taxon>Dikarya</taxon>
        <taxon>Ascomycota</taxon>
        <taxon>Pezizomycotina</taxon>
        <taxon>Eurotiomycetes</taxon>
        <taxon>Eurotiomycetidae</taxon>
        <taxon>Eurotiales</taxon>
        <taxon>Aspergillaceae</taxon>
        <taxon>Aspergillus</taxon>
        <taxon>Aspergillus subgen. Circumdati</taxon>
    </lineage>
</organism>
<keyword evidence="4 7" id="KW-0560">Oxidoreductase</keyword>
<dbReference type="InterPro" id="IPR001128">
    <property type="entry name" value="Cyt_P450"/>
</dbReference>
<keyword evidence="5 7" id="KW-0408">Iron</keyword>
<evidence type="ECO:0000256" key="2">
    <source>
        <dbReference type="ARBA" id="ARBA00010617"/>
    </source>
</evidence>
<dbReference type="Gene3D" id="1.10.630.10">
    <property type="entry name" value="Cytochrome P450"/>
    <property type="match status" value="1"/>
</dbReference>
<name>A0A5N5X1D6_9EURO</name>
<evidence type="ECO:0000256" key="4">
    <source>
        <dbReference type="ARBA" id="ARBA00023002"/>
    </source>
</evidence>
<protein>
    <submittedName>
        <fullName evidence="8">Cytochrome P450</fullName>
    </submittedName>
</protein>
<dbReference type="GO" id="GO:0005506">
    <property type="term" value="F:iron ion binding"/>
    <property type="evidence" value="ECO:0007669"/>
    <property type="project" value="InterPro"/>
</dbReference>
<comment type="similarity">
    <text evidence="2 7">Belongs to the cytochrome P450 family.</text>
</comment>
<evidence type="ECO:0000256" key="3">
    <source>
        <dbReference type="ARBA" id="ARBA00022723"/>
    </source>
</evidence>
<accession>A0A5N5X1D6</accession>
<sequence length="236" mass="26353">MLELIYGPTVISHPYTDSETGGNLCSVLHTTTKMAWSFSLCPTYGWIMNSRPVSALLRKTASSIDMSTLIGQRWQEKLRKETDAVTASLSLELQAVIKETFRVRAAFPTAFPRVIMPGAETAVSRLSAPLPVGTTVSANTYILGRSREIRDDNADQWLPQRWLGDESQRREMEAKLVAFSKGARGCVGKDLAWLVLAKAIMAIIRRWSSVCQGDLRGKSYLEMQYDEGWIGYEKIA</sequence>
<dbReference type="OrthoDB" id="3934656at2759"/>
<dbReference type="PROSITE" id="PS00086">
    <property type="entry name" value="CYTOCHROME_P450"/>
    <property type="match status" value="1"/>
</dbReference>
<gene>
    <name evidence="8" type="ORF">BDV29DRAFT_157838</name>
</gene>
<proteinExistence type="inferred from homology"/>
<keyword evidence="7" id="KW-0349">Heme</keyword>
<keyword evidence="9" id="KW-1185">Reference proteome</keyword>
<comment type="cofactor">
    <cofactor evidence="1">
        <name>heme</name>
        <dbReference type="ChEBI" id="CHEBI:30413"/>
    </cofactor>
</comment>
<dbReference type="SUPFAM" id="SSF48264">
    <property type="entry name" value="Cytochrome P450"/>
    <property type="match status" value="1"/>
</dbReference>
<dbReference type="AlphaFoldDB" id="A0A5N5X1D6"/>
<dbReference type="EMBL" id="ML732232">
    <property type="protein sequence ID" value="KAB8073152.1"/>
    <property type="molecule type" value="Genomic_DNA"/>
</dbReference>
<dbReference type="Pfam" id="PF00067">
    <property type="entry name" value="p450"/>
    <property type="match status" value="1"/>
</dbReference>
<dbReference type="InterPro" id="IPR050121">
    <property type="entry name" value="Cytochrome_P450_monoxygenase"/>
</dbReference>
<dbReference type="GO" id="GO:0016705">
    <property type="term" value="F:oxidoreductase activity, acting on paired donors, with incorporation or reduction of molecular oxygen"/>
    <property type="evidence" value="ECO:0007669"/>
    <property type="project" value="InterPro"/>
</dbReference>
<keyword evidence="3 7" id="KW-0479">Metal-binding</keyword>
<evidence type="ECO:0000256" key="5">
    <source>
        <dbReference type="ARBA" id="ARBA00023004"/>
    </source>
</evidence>
<reference evidence="8 9" key="1">
    <citation type="submission" date="2019-04" db="EMBL/GenBank/DDBJ databases">
        <title>Friends and foes A comparative genomics study of 23 Aspergillus species from section Flavi.</title>
        <authorList>
            <consortium name="DOE Joint Genome Institute"/>
            <person name="Kjaerbolling I."/>
            <person name="Vesth T."/>
            <person name="Frisvad J.C."/>
            <person name="Nybo J.L."/>
            <person name="Theobald S."/>
            <person name="Kildgaard S."/>
            <person name="Isbrandt T."/>
            <person name="Kuo A."/>
            <person name="Sato A."/>
            <person name="Lyhne E.K."/>
            <person name="Kogle M.E."/>
            <person name="Wiebenga A."/>
            <person name="Kun R.S."/>
            <person name="Lubbers R.J."/>
            <person name="Makela M.R."/>
            <person name="Barry K."/>
            <person name="Chovatia M."/>
            <person name="Clum A."/>
            <person name="Daum C."/>
            <person name="Haridas S."/>
            <person name="He G."/>
            <person name="LaButti K."/>
            <person name="Lipzen A."/>
            <person name="Mondo S."/>
            <person name="Riley R."/>
            <person name="Salamov A."/>
            <person name="Simmons B.A."/>
            <person name="Magnuson J.K."/>
            <person name="Henrissat B."/>
            <person name="Mortensen U.H."/>
            <person name="Larsen T.O."/>
            <person name="Devries R.P."/>
            <person name="Grigoriev I.V."/>
            <person name="Machida M."/>
            <person name="Baker S.E."/>
            <person name="Andersen M.R."/>
        </authorList>
    </citation>
    <scope>NUCLEOTIDE SEQUENCE [LARGE SCALE GENOMIC DNA]</scope>
    <source>
        <strain evidence="8 9">CBS 151.66</strain>
    </source>
</reference>
<dbReference type="Proteomes" id="UP000326565">
    <property type="component" value="Unassembled WGS sequence"/>
</dbReference>
<dbReference type="PANTHER" id="PTHR24305">
    <property type="entry name" value="CYTOCHROME P450"/>
    <property type="match status" value="1"/>
</dbReference>
<evidence type="ECO:0000313" key="9">
    <source>
        <dbReference type="Proteomes" id="UP000326565"/>
    </source>
</evidence>
<evidence type="ECO:0000256" key="7">
    <source>
        <dbReference type="RuleBase" id="RU000461"/>
    </source>
</evidence>
<keyword evidence="6 7" id="KW-0503">Monooxygenase</keyword>
<evidence type="ECO:0000313" key="8">
    <source>
        <dbReference type="EMBL" id="KAB8073152.1"/>
    </source>
</evidence>